<feature type="binding site" evidence="6">
    <location>
        <position position="457"/>
    </location>
    <ligand>
        <name>Fe cation</name>
        <dbReference type="ChEBI" id="CHEBI:24875"/>
        <note>catalytic</note>
    </ligand>
</feature>
<name>A0AAN8ZJA2_9MAGN</name>
<protein>
    <submittedName>
        <fullName evidence="9">Alpha-ketoglutarate-dependent dioxygenase AlkB-like</fullName>
    </submittedName>
</protein>
<evidence type="ECO:0000256" key="1">
    <source>
        <dbReference type="ARBA" id="ARBA00007879"/>
    </source>
</evidence>
<dbReference type="SUPFAM" id="SSF51197">
    <property type="entry name" value="Clavaminate synthase-like"/>
    <property type="match status" value="2"/>
</dbReference>
<dbReference type="PANTHER" id="PTHR16557:SF10">
    <property type="entry name" value="2-OXOGLUTARATE-DEPENDENT DIOXYGENASE FAMILY PROTEIN"/>
    <property type="match status" value="1"/>
</dbReference>
<evidence type="ECO:0000256" key="4">
    <source>
        <dbReference type="ARBA" id="ARBA00023002"/>
    </source>
</evidence>
<evidence type="ECO:0000256" key="3">
    <source>
        <dbReference type="ARBA" id="ARBA00022964"/>
    </source>
</evidence>
<feature type="region of interest" description="Disordered" evidence="7">
    <location>
        <begin position="155"/>
        <end position="179"/>
    </location>
</feature>
<dbReference type="Pfam" id="PF13532">
    <property type="entry name" value="2OG-FeII_Oxy_2"/>
    <property type="match status" value="2"/>
</dbReference>
<sequence length="547" mass="61280">MVLWISLRIRISSRSAAKPYISRHFSLQFSSLAEKMANDEDVIESVPLKQQSDDVDVAGPATGLTSFGGSCKKMFVGSIAIDLESPSFPYRIPKHDYNQMLVGGIAINLENPSVPYHMPKHDYLSGNQGKASNCKKLTRVAHFAKRGICSLKPLQSPKLSSPTNDENLVLQSPSHRSNIKDRYSDRKTYKLQKVVEEVAGVPSSLEENLFMDDTNYNSLPRQFEKKTITSKIQRTMPSPGMTHPGYGRETRKDNEGSNRDEPFDICRFKFPYAIHQERSDEMVFSSEEPQQKVLRPGMVLLKGYLGLGHQIEIVNICRKLGLGPGGFYRAGYKDGAKLCYWMMCLGLDWDPQTRKYDTKLFRDGGKPPSIPHGFNLLVKKAMKDSHALIEKDVRVNNAEDILPWMVPDICIANFYTTGGRLGLHQLVGSYSTDVVKSRCSFLAVYSLDSSMLVNTQDRDESKESLLKGLPIVSFSIGNSAEFLFGDQRNPNKAELVVLESGDVLIFGGESRHIFHGVSAIIPNTAPRSLLEETKLQPGRLNLTFRQF</sequence>
<dbReference type="GO" id="GO:0005737">
    <property type="term" value="C:cytoplasm"/>
    <property type="evidence" value="ECO:0007669"/>
    <property type="project" value="TreeGrafter"/>
</dbReference>
<dbReference type="Proteomes" id="UP001370490">
    <property type="component" value="Unassembled WGS sequence"/>
</dbReference>
<comment type="similarity">
    <text evidence="1">Belongs to the alkB family.</text>
</comment>
<dbReference type="Gene3D" id="2.60.120.590">
    <property type="entry name" value="Alpha-ketoglutarate-dependent dioxygenase AlkB-like"/>
    <property type="match status" value="1"/>
</dbReference>
<dbReference type="GO" id="GO:0035516">
    <property type="term" value="F:broad specificity oxidative DNA demethylase activity"/>
    <property type="evidence" value="ECO:0007669"/>
    <property type="project" value="TreeGrafter"/>
</dbReference>
<evidence type="ECO:0000256" key="2">
    <source>
        <dbReference type="ARBA" id="ARBA00022723"/>
    </source>
</evidence>
<evidence type="ECO:0000313" key="9">
    <source>
        <dbReference type="EMBL" id="KAK6943394.1"/>
    </source>
</evidence>
<proteinExistence type="inferred from homology"/>
<dbReference type="GO" id="GO:0008198">
    <property type="term" value="F:ferrous iron binding"/>
    <property type="evidence" value="ECO:0007669"/>
    <property type="project" value="TreeGrafter"/>
</dbReference>
<dbReference type="GO" id="GO:0035513">
    <property type="term" value="P:oxidative RNA demethylation"/>
    <property type="evidence" value="ECO:0007669"/>
    <property type="project" value="TreeGrafter"/>
</dbReference>
<dbReference type="InterPro" id="IPR037151">
    <property type="entry name" value="AlkB-like_sf"/>
</dbReference>
<dbReference type="PANTHER" id="PTHR16557">
    <property type="entry name" value="ALKYLATED DNA REPAIR PROTEIN ALKB-RELATED"/>
    <property type="match status" value="1"/>
</dbReference>
<feature type="binding site" evidence="6">
    <location>
        <position position="515"/>
    </location>
    <ligand>
        <name>Fe cation</name>
        <dbReference type="ChEBI" id="CHEBI:24875"/>
        <note>catalytic</note>
    </ligand>
</feature>
<dbReference type="InterPro" id="IPR027450">
    <property type="entry name" value="AlkB-like"/>
</dbReference>
<evidence type="ECO:0000256" key="6">
    <source>
        <dbReference type="PIRSR" id="PIRSR604574-2"/>
    </source>
</evidence>
<dbReference type="AlphaFoldDB" id="A0AAN8ZJA2"/>
<organism evidence="9 10">
    <name type="scientific">Dillenia turbinata</name>
    <dbReference type="NCBI Taxonomy" id="194707"/>
    <lineage>
        <taxon>Eukaryota</taxon>
        <taxon>Viridiplantae</taxon>
        <taxon>Streptophyta</taxon>
        <taxon>Embryophyta</taxon>
        <taxon>Tracheophyta</taxon>
        <taxon>Spermatophyta</taxon>
        <taxon>Magnoliopsida</taxon>
        <taxon>eudicotyledons</taxon>
        <taxon>Gunneridae</taxon>
        <taxon>Pentapetalae</taxon>
        <taxon>Dilleniales</taxon>
        <taxon>Dilleniaceae</taxon>
        <taxon>Dillenia</taxon>
    </lineage>
</organism>
<dbReference type="EMBL" id="JBAMMX010000003">
    <property type="protein sequence ID" value="KAK6943394.1"/>
    <property type="molecule type" value="Genomic_DNA"/>
</dbReference>
<feature type="region of interest" description="Disordered" evidence="7">
    <location>
        <begin position="234"/>
        <end position="260"/>
    </location>
</feature>
<comment type="caution">
    <text evidence="9">The sequence shown here is derived from an EMBL/GenBank/DDBJ whole genome shotgun (WGS) entry which is preliminary data.</text>
</comment>
<feature type="compositionally biased region" description="Basic and acidic residues" evidence="7">
    <location>
        <begin position="246"/>
        <end position="260"/>
    </location>
</feature>
<evidence type="ECO:0000313" key="10">
    <source>
        <dbReference type="Proteomes" id="UP001370490"/>
    </source>
</evidence>
<gene>
    <name evidence="9" type="ORF">RJ641_024496</name>
</gene>
<feature type="domain" description="Alpha-ketoglutarate-dependent dioxygenase AlkB-like" evidence="8">
    <location>
        <begin position="451"/>
        <end position="545"/>
    </location>
</feature>
<evidence type="ECO:0000256" key="5">
    <source>
        <dbReference type="ARBA" id="ARBA00023004"/>
    </source>
</evidence>
<comment type="cofactor">
    <cofactor evidence="6">
        <name>Fe(2+)</name>
        <dbReference type="ChEBI" id="CHEBI:29033"/>
    </cofactor>
    <text evidence="6">Binds 1 Fe(2+) ion per subunit.</text>
</comment>
<evidence type="ECO:0000256" key="7">
    <source>
        <dbReference type="SAM" id="MobiDB-lite"/>
    </source>
</evidence>
<keyword evidence="10" id="KW-1185">Reference proteome</keyword>
<evidence type="ECO:0000259" key="8">
    <source>
        <dbReference type="Pfam" id="PF13532"/>
    </source>
</evidence>
<accession>A0AAN8ZJA2</accession>
<keyword evidence="4" id="KW-0560">Oxidoreductase</keyword>
<reference evidence="9 10" key="1">
    <citation type="submission" date="2023-12" db="EMBL/GenBank/DDBJ databases">
        <title>A high-quality genome assembly for Dillenia turbinata (Dilleniales).</title>
        <authorList>
            <person name="Chanderbali A."/>
        </authorList>
    </citation>
    <scope>NUCLEOTIDE SEQUENCE [LARGE SCALE GENOMIC DNA]</scope>
    <source>
        <strain evidence="9">LSX21</strain>
        <tissue evidence="9">Leaf</tissue>
    </source>
</reference>
<keyword evidence="2 6" id="KW-0479">Metal-binding</keyword>
<dbReference type="GO" id="GO:0035515">
    <property type="term" value="F:oxidative RNA demethylase activity"/>
    <property type="evidence" value="ECO:0007669"/>
    <property type="project" value="TreeGrafter"/>
</dbReference>
<feature type="domain" description="Alpha-ketoglutarate-dependent dioxygenase AlkB-like" evidence="8">
    <location>
        <begin position="297"/>
        <end position="425"/>
    </location>
</feature>
<feature type="compositionally biased region" description="Polar residues" evidence="7">
    <location>
        <begin position="163"/>
        <end position="176"/>
    </location>
</feature>
<dbReference type="InterPro" id="IPR004574">
    <property type="entry name" value="Alkb"/>
</dbReference>
<keyword evidence="3 9" id="KW-0223">Dioxygenase</keyword>
<keyword evidence="5 6" id="KW-0408">Iron</keyword>